<gene>
    <name evidence="3" type="ordered locus">Mesil_0715</name>
</gene>
<evidence type="ECO:0000256" key="1">
    <source>
        <dbReference type="ARBA" id="ARBA00023125"/>
    </source>
</evidence>
<dbReference type="GO" id="GO:0005829">
    <property type="term" value="C:cytosol"/>
    <property type="evidence" value="ECO:0007669"/>
    <property type="project" value="TreeGrafter"/>
</dbReference>
<dbReference type="CDD" id="cd02209">
    <property type="entry name" value="cupin_XRE_C"/>
    <property type="match status" value="1"/>
</dbReference>
<dbReference type="eggNOG" id="COG1396">
    <property type="taxonomic scope" value="Bacteria"/>
</dbReference>
<dbReference type="InterPro" id="IPR011051">
    <property type="entry name" value="RmlC_Cupin_sf"/>
</dbReference>
<dbReference type="AlphaFoldDB" id="D7BB70"/>
<dbReference type="STRING" id="526227.Mesil_0715"/>
<dbReference type="HOGENOM" id="CLU_085376_1_1_0"/>
<dbReference type="RefSeq" id="WP_013157219.1">
    <property type="nucleotide sequence ID" value="NC_014212.1"/>
</dbReference>
<dbReference type="GO" id="GO:0003700">
    <property type="term" value="F:DNA-binding transcription factor activity"/>
    <property type="evidence" value="ECO:0007669"/>
    <property type="project" value="TreeGrafter"/>
</dbReference>
<dbReference type="PANTHER" id="PTHR46797:SF1">
    <property type="entry name" value="METHYLPHOSPHONATE SYNTHASE"/>
    <property type="match status" value="1"/>
</dbReference>
<organism evidence="3 4">
    <name type="scientific">Allomeiothermus silvanus (strain ATCC 700542 / DSM 9946 / NBRC 106475 / NCIMB 13440 / VI-R2)</name>
    <name type="common">Thermus silvanus</name>
    <dbReference type="NCBI Taxonomy" id="526227"/>
    <lineage>
        <taxon>Bacteria</taxon>
        <taxon>Thermotogati</taxon>
        <taxon>Deinococcota</taxon>
        <taxon>Deinococci</taxon>
        <taxon>Thermales</taxon>
        <taxon>Thermaceae</taxon>
        <taxon>Allomeiothermus</taxon>
    </lineage>
</organism>
<dbReference type="PROSITE" id="PS50943">
    <property type="entry name" value="HTH_CROC1"/>
    <property type="match status" value="1"/>
</dbReference>
<dbReference type="Gene3D" id="2.60.120.10">
    <property type="entry name" value="Jelly Rolls"/>
    <property type="match status" value="1"/>
</dbReference>
<dbReference type="Proteomes" id="UP000001916">
    <property type="component" value="Chromosome"/>
</dbReference>
<reference evidence="3 4" key="1">
    <citation type="journal article" date="2010" name="Stand. Genomic Sci.">
        <title>Complete genome sequence of Meiothermus silvanus type strain (VI-R2).</title>
        <authorList>
            <person name="Sikorski J."/>
            <person name="Tindall B.J."/>
            <person name="Lowry S."/>
            <person name="Lucas S."/>
            <person name="Nolan M."/>
            <person name="Copeland A."/>
            <person name="Glavina Del Rio T."/>
            <person name="Tice H."/>
            <person name="Cheng J.F."/>
            <person name="Han C."/>
            <person name="Pitluck S."/>
            <person name="Liolios K."/>
            <person name="Ivanova N."/>
            <person name="Mavromatis K."/>
            <person name="Mikhailova N."/>
            <person name="Pati A."/>
            <person name="Goodwin L."/>
            <person name="Chen A."/>
            <person name="Palaniappan K."/>
            <person name="Land M."/>
            <person name="Hauser L."/>
            <person name="Chang Y.J."/>
            <person name="Jeffries C.D."/>
            <person name="Rohde M."/>
            <person name="Goker M."/>
            <person name="Woyke T."/>
            <person name="Bristow J."/>
            <person name="Eisen J.A."/>
            <person name="Markowitz V."/>
            <person name="Hugenholtz P."/>
            <person name="Kyrpides N.C."/>
            <person name="Klenk H.P."/>
            <person name="Lapidus A."/>
        </authorList>
    </citation>
    <scope>NUCLEOTIDE SEQUENCE [LARGE SCALE GENOMIC DNA]</scope>
    <source>
        <strain evidence="4">ATCC 700542 / DSM 9946 / VI-R2</strain>
    </source>
</reference>
<dbReference type="InterPro" id="IPR010982">
    <property type="entry name" value="Lambda_DNA-bd_dom_sf"/>
</dbReference>
<dbReference type="InterPro" id="IPR050807">
    <property type="entry name" value="TransReg_Diox_bact_type"/>
</dbReference>
<dbReference type="OrthoDB" id="34624at2"/>
<sequence length="187" mass="20104">MARASSPPPSFPIGQRLRATRLAKGFTLEQVAKRSGLDKSFISRLERDATAASVASLLKVCGALGIQPGSLFDPPKTNLVRAEEAPSANFGGQGVQDFILSRGLRGEIMVLRTEIEPGGHGGKELYIFPADTDFVTVLEGSLEFTVGEARYTLHPGDSLTFCGQEPHTWRNLGKSRAVVLWVLSPAP</sequence>
<evidence type="ECO:0000313" key="4">
    <source>
        <dbReference type="Proteomes" id="UP000001916"/>
    </source>
</evidence>
<accession>D7BB70</accession>
<dbReference type="EMBL" id="CP002042">
    <property type="protein sequence ID" value="ADH62630.1"/>
    <property type="molecule type" value="Genomic_DNA"/>
</dbReference>
<dbReference type="SUPFAM" id="SSF47413">
    <property type="entry name" value="lambda repressor-like DNA-binding domains"/>
    <property type="match status" value="1"/>
</dbReference>
<dbReference type="Gene3D" id="1.10.260.40">
    <property type="entry name" value="lambda repressor-like DNA-binding domains"/>
    <property type="match status" value="1"/>
</dbReference>
<dbReference type="PANTHER" id="PTHR46797">
    <property type="entry name" value="HTH-TYPE TRANSCRIPTIONAL REGULATOR"/>
    <property type="match status" value="1"/>
</dbReference>
<proteinExistence type="predicted"/>
<dbReference type="InterPro" id="IPR001387">
    <property type="entry name" value="Cro/C1-type_HTH"/>
</dbReference>
<protein>
    <submittedName>
        <fullName evidence="3">Transcriptional regulator, XRE family</fullName>
    </submittedName>
</protein>
<evidence type="ECO:0000313" key="3">
    <source>
        <dbReference type="EMBL" id="ADH62630.1"/>
    </source>
</evidence>
<dbReference type="eggNOG" id="COG1917">
    <property type="taxonomic scope" value="Bacteria"/>
</dbReference>
<dbReference type="KEGG" id="msv:Mesil_0715"/>
<dbReference type="Pfam" id="PF07883">
    <property type="entry name" value="Cupin_2"/>
    <property type="match status" value="1"/>
</dbReference>
<keyword evidence="4" id="KW-1185">Reference proteome</keyword>
<name>D7BB70_ALLS1</name>
<dbReference type="Pfam" id="PF01381">
    <property type="entry name" value="HTH_3"/>
    <property type="match status" value="1"/>
</dbReference>
<keyword evidence="1" id="KW-0238">DNA-binding</keyword>
<dbReference type="SMART" id="SM00530">
    <property type="entry name" value="HTH_XRE"/>
    <property type="match status" value="1"/>
</dbReference>
<dbReference type="CDD" id="cd00093">
    <property type="entry name" value="HTH_XRE"/>
    <property type="match status" value="1"/>
</dbReference>
<dbReference type="InterPro" id="IPR014710">
    <property type="entry name" value="RmlC-like_jellyroll"/>
</dbReference>
<dbReference type="SUPFAM" id="SSF51182">
    <property type="entry name" value="RmlC-like cupins"/>
    <property type="match status" value="1"/>
</dbReference>
<dbReference type="GO" id="GO:0003677">
    <property type="term" value="F:DNA binding"/>
    <property type="evidence" value="ECO:0007669"/>
    <property type="project" value="UniProtKB-KW"/>
</dbReference>
<feature type="domain" description="HTH cro/C1-type" evidence="2">
    <location>
        <begin position="17"/>
        <end position="71"/>
    </location>
</feature>
<evidence type="ECO:0000259" key="2">
    <source>
        <dbReference type="PROSITE" id="PS50943"/>
    </source>
</evidence>
<dbReference type="InterPro" id="IPR013096">
    <property type="entry name" value="Cupin_2"/>
</dbReference>